<evidence type="ECO:0000313" key="2">
    <source>
        <dbReference type="Proteomes" id="UP000036406"/>
    </source>
</evidence>
<dbReference type="EMBL" id="CP011494">
    <property type="protein sequence ID" value="AKO52099.1"/>
    <property type="molecule type" value="Genomic_DNA"/>
</dbReference>
<dbReference type="InterPro" id="IPR018641">
    <property type="entry name" value="Trfase_1_rSAM/seldom-assoc"/>
</dbReference>
<dbReference type="Gene3D" id="3.90.550.10">
    <property type="entry name" value="Spore Coat Polysaccharide Biosynthesis Protein SpsA, Chain A"/>
    <property type="match status" value="1"/>
</dbReference>
<dbReference type="AlphaFoldDB" id="A0A0H4HZJ2"/>
<dbReference type="KEGG" id="mpq:ABA45_06410"/>
<dbReference type="Pfam" id="PF09837">
    <property type="entry name" value="DUF2064"/>
    <property type="match status" value="1"/>
</dbReference>
<dbReference type="RefSeq" id="WP_048384796.1">
    <property type="nucleotide sequence ID" value="NZ_CP011494.1"/>
</dbReference>
<keyword evidence="2" id="KW-1185">Reference proteome</keyword>
<accession>A0A0H4HZJ2</accession>
<evidence type="ECO:0008006" key="3">
    <source>
        <dbReference type="Google" id="ProtNLM"/>
    </source>
</evidence>
<dbReference type="SUPFAM" id="SSF53448">
    <property type="entry name" value="Nucleotide-diphospho-sugar transferases"/>
    <property type="match status" value="1"/>
</dbReference>
<name>A0A0H4HZJ2_9GAMM</name>
<dbReference type="NCBIfam" id="TIGR04282">
    <property type="entry name" value="glyco_like_cofC"/>
    <property type="match status" value="1"/>
</dbReference>
<proteinExistence type="predicted"/>
<gene>
    <name evidence="1" type="ORF">ABA45_06410</name>
</gene>
<organism evidence="1 2">
    <name type="scientific">Marinobacter psychrophilus</name>
    <dbReference type="NCBI Taxonomy" id="330734"/>
    <lineage>
        <taxon>Bacteria</taxon>
        <taxon>Pseudomonadati</taxon>
        <taxon>Pseudomonadota</taxon>
        <taxon>Gammaproteobacteria</taxon>
        <taxon>Pseudomonadales</taxon>
        <taxon>Marinobacteraceae</taxon>
        <taxon>Marinobacter</taxon>
    </lineage>
</organism>
<sequence>MPNNENNSDQTLVMQFAKWPEAGKVKTRLIPALGEQGALAAHCELTQAVLDNLLATALPLQFWWDCHRTPPAEAAEVMKKLQGQRVQQRFQSDGNLGDRMAAALCGALCSHKYAIIVGSDCPSVDAAHVLLAAEKLIHVDVVLGPSEDGGYVLIGARKVVFGMLDGIHWGSEHVLRQTREKLESAGLSVELLPMRWDVDEVEDWQRFQRDVAR</sequence>
<dbReference type="Proteomes" id="UP000036406">
    <property type="component" value="Chromosome"/>
</dbReference>
<dbReference type="PANTHER" id="PTHR36529">
    <property type="entry name" value="SLL1095 PROTEIN"/>
    <property type="match status" value="1"/>
</dbReference>
<dbReference type="InterPro" id="IPR029044">
    <property type="entry name" value="Nucleotide-diphossugar_trans"/>
</dbReference>
<dbReference type="PATRIC" id="fig|330734.3.peg.1355"/>
<protein>
    <recommendedName>
        <fullName evidence="3">Glycosyltransferase</fullName>
    </recommendedName>
</protein>
<evidence type="ECO:0000313" key="1">
    <source>
        <dbReference type="EMBL" id="AKO52099.1"/>
    </source>
</evidence>
<reference evidence="1 2" key="1">
    <citation type="submission" date="2015-05" db="EMBL/GenBank/DDBJ databases">
        <title>Complete genome of Marinobacter psychrophilus strain 20041T isolated from sea-ice of the Canadian Basin.</title>
        <authorList>
            <person name="Song L."/>
            <person name="Ren L."/>
            <person name="Yu Y."/>
            <person name="Wang X."/>
        </authorList>
    </citation>
    <scope>NUCLEOTIDE SEQUENCE [LARGE SCALE GENOMIC DNA]</scope>
    <source>
        <strain evidence="1 2">20041</strain>
    </source>
</reference>
<dbReference type="STRING" id="330734.ABA45_06410"/>
<dbReference type="PANTHER" id="PTHR36529:SF1">
    <property type="entry name" value="GLYCOSYLTRANSFERASE"/>
    <property type="match status" value="1"/>
</dbReference>